<dbReference type="OrthoDB" id="7359471at2"/>
<dbReference type="AlphaFoldDB" id="A0A4R4DHJ0"/>
<evidence type="ECO:0000313" key="1">
    <source>
        <dbReference type="EMBL" id="TCZ59812.1"/>
    </source>
</evidence>
<sequence>MGEATITVTLTPGLGEDLAEIARREGRSAESVALDAITEHVAVSLEMRASILRGEADVAAGRTVAHEEVMADLARMLDDADRAKGQ</sequence>
<protein>
    <submittedName>
        <fullName evidence="1">CopG family transcriptional regulator</fullName>
    </submittedName>
</protein>
<proteinExistence type="predicted"/>
<organism evidence="1 2">
    <name type="scientific">Roseicella aquatilis</name>
    <dbReference type="NCBI Taxonomy" id="2527868"/>
    <lineage>
        <taxon>Bacteria</taxon>
        <taxon>Pseudomonadati</taxon>
        <taxon>Pseudomonadota</taxon>
        <taxon>Alphaproteobacteria</taxon>
        <taxon>Acetobacterales</taxon>
        <taxon>Roseomonadaceae</taxon>
        <taxon>Roseicella</taxon>
    </lineage>
</organism>
<keyword evidence="2" id="KW-1185">Reference proteome</keyword>
<comment type="caution">
    <text evidence="1">The sequence shown here is derived from an EMBL/GenBank/DDBJ whole genome shotgun (WGS) entry which is preliminary data.</text>
</comment>
<reference evidence="1 2" key="1">
    <citation type="submission" date="2019-03" db="EMBL/GenBank/DDBJ databases">
        <title>Paracraurococcus aquatilis NE82 genome sequence.</title>
        <authorList>
            <person name="Zhao Y."/>
            <person name="Du Z."/>
        </authorList>
    </citation>
    <scope>NUCLEOTIDE SEQUENCE [LARGE SCALE GENOMIC DNA]</scope>
    <source>
        <strain evidence="1 2">NE82</strain>
    </source>
</reference>
<dbReference type="Proteomes" id="UP000295023">
    <property type="component" value="Unassembled WGS sequence"/>
</dbReference>
<gene>
    <name evidence="1" type="ORF">EXY23_14480</name>
</gene>
<name>A0A4R4DHJ0_9PROT</name>
<evidence type="ECO:0000313" key="2">
    <source>
        <dbReference type="Proteomes" id="UP000295023"/>
    </source>
</evidence>
<dbReference type="EMBL" id="SKBM01000013">
    <property type="protein sequence ID" value="TCZ59812.1"/>
    <property type="molecule type" value="Genomic_DNA"/>
</dbReference>
<dbReference type="RefSeq" id="WP_132290504.1">
    <property type="nucleotide sequence ID" value="NZ_SKBM01000013.1"/>
</dbReference>
<accession>A0A4R4DHJ0</accession>